<accession>A0A914PFW6</accession>
<dbReference type="WBParaSite" id="PDA_v2.g17156.t1">
    <property type="protein sequence ID" value="PDA_v2.g17156.t1"/>
    <property type="gene ID" value="PDA_v2.g17156"/>
</dbReference>
<keyword evidence="1" id="KW-0732">Signal</keyword>
<evidence type="ECO:0000313" key="2">
    <source>
        <dbReference type="Proteomes" id="UP000887578"/>
    </source>
</evidence>
<name>A0A914PFW6_9BILA</name>
<evidence type="ECO:0000256" key="1">
    <source>
        <dbReference type="SAM" id="SignalP"/>
    </source>
</evidence>
<dbReference type="Proteomes" id="UP000887578">
    <property type="component" value="Unplaced"/>
</dbReference>
<proteinExistence type="predicted"/>
<feature type="chain" id="PRO_5036673082" evidence="1">
    <location>
        <begin position="22"/>
        <end position="172"/>
    </location>
</feature>
<dbReference type="AlphaFoldDB" id="A0A914PFW6"/>
<organism evidence="2 3">
    <name type="scientific">Panagrolaimus davidi</name>
    <dbReference type="NCBI Taxonomy" id="227884"/>
    <lineage>
        <taxon>Eukaryota</taxon>
        <taxon>Metazoa</taxon>
        <taxon>Ecdysozoa</taxon>
        <taxon>Nematoda</taxon>
        <taxon>Chromadorea</taxon>
        <taxon>Rhabditida</taxon>
        <taxon>Tylenchina</taxon>
        <taxon>Panagrolaimomorpha</taxon>
        <taxon>Panagrolaimoidea</taxon>
        <taxon>Panagrolaimidae</taxon>
        <taxon>Panagrolaimus</taxon>
    </lineage>
</organism>
<keyword evidence="2" id="KW-1185">Reference proteome</keyword>
<reference evidence="3" key="1">
    <citation type="submission" date="2022-11" db="UniProtKB">
        <authorList>
            <consortium name="WormBaseParasite"/>
        </authorList>
    </citation>
    <scope>IDENTIFICATION</scope>
</reference>
<sequence length="172" mass="19425">MLVFNTFSFLFILALIAKIDAGISIFIDLQCVELNATLSTFDTFNTAKSAMRKCSELASCIGVKKILENEYLLLHTLTGYVINETCKDYYLWDVTGGQTFPNQPTPIEPAVLFQIYKDGSECPRGFNVDGTLCRRYAVTSEFCYSYLSYMAPQHDGTSCWVVQRQTILDSWA</sequence>
<protein>
    <submittedName>
        <fullName evidence="3">Uncharacterized protein</fullName>
    </submittedName>
</protein>
<feature type="signal peptide" evidence="1">
    <location>
        <begin position="1"/>
        <end position="21"/>
    </location>
</feature>
<evidence type="ECO:0000313" key="3">
    <source>
        <dbReference type="WBParaSite" id="PDA_v2.g17156.t1"/>
    </source>
</evidence>